<name>A0AAV2Z9C4_9STRA</name>
<evidence type="ECO:0000313" key="2">
    <source>
        <dbReference type="EMBL" id="DBA01220.1"/>
    </source>
</evidence>
<accession>A0AAV2Z9C4</accession>
<reference evidence="2" key="1">
    <citation type="submission" date="2022-11" db="EMBL/GenBank/DDBJ databases">
        <authorList>
            <person name="Morgan W.R."/>
            <person name="Tartar A."/>
        </authorList>
    </citation>
    <scope>NUCLEOTIDE SEQUENCE</scope>
    <source>
        <strain evidence="2">ARSEF 373</strain>
    </source>
</reference>
<comment type="caution">
    <text evidence="2">The sequence shown here is derived from an EMBL/GenBank/DDBJ whole genome shotgun (WGS) entry which is preliminary data.</text>
</comment>
<feature type="region of interest" description="Disordered" evidence="1">
    <location>
        <begin position="14"/>
        <end position="38"/>
    </location>
</feature>
<dbReference type="AlphaFoldDB" id="A0AAV2Z9C4"/>
<gene>
    <name evidence="2" type="ORF">N0F65_010812</name>
</gene>
<proteinExistence type="predicted"/>
<dbReference type="Proteomes" id="UP001146120">
    <property type="component" value="Unassembled WGS sequence"/>
</dbReference>
<reference evidence="2" key="2">
    <citation type="journal article" date="2023" name="Microbiol Resour">
        <title>Decontamination and Annotation of the Draft Genome Sequence of the Oomycete Lagenidium giganteum ARSEF 373.</title>
        <authorList>
            <person name="Morgan W.R."/>
            <person name="Tartar A."/>
        </authorList>
    </citation>
    <scope>NUCLEOTIDE SEQUENCE</scope>
    <source>
        <strain evidence="2">ARSEF 373</strain>
    </source>
</reference>
<sequence>MRCTRATTCGRNAIDAADGRPRAAPSATTTRPATSSCCVRTTARTARCSRPSP</sequence>
<protein>
    <submittedName>
        <fullName evidence="2">Uncharacterized protein</fullName>
    </submittedName>
</protein>
<feature type="compositionally biased region" description="Low complexity" evidence="1">
    <location>
        <begin position="22"/>
        <end position="36"/>
    </location>
</feature>
<evidence type="ECO:0000313" key="3">
    <source>
        <dbReference type="Proteomes" id="UP001146120"/>
    </source>
</evidence>
<organism evidence="2 3">
    <name type="scientific">Lagenidium giganteum</name>
    <dbReference type="NCBI Taxonomy" id="4803"/>
    <lineage>
        <taxon>Eukaryota</taxon>
        <taxon>Sar</taxon>
        <taxon>Stramenopiles</taxon>
        <taxon>Oomycota</taxon>
        <taxon>Peronosporomycetes</taxon>
        <taxon>Pythiales</taxon>
        <taxon>Pythiaceae</taxon>
    </lineage>
</organism>
<keyword evidence="3" id="KW-1185">Reference proteome</keyword>
<evidence type="ECO:0000256" key="1">
    <source>
        <dbReference type="SAM" id="MobiDB-lite"/>
    </source>
</evidence>
<dbReference type="EMBL" id="DAKRPA010000051">
    <property type="protein sequence ID" value="DBA01220.1"/>
    <property type="molecule type" value="Genomic_DNA"/>
</dbReference>